<comment type="subcellular location">
    <subcellularLocation>
        <location evidence="8">Cytoplasm</location>
    </subcellularLocation>
</comment>
<comment type="similarity">
    <text evidence="1 8 11">Belongs to the DnaA family.</text>
</comment>
<dbReference type="GO" id="GO:0005886">
    <property type="term" value="C:plasma membrane"/>
    <property type="evidence" value="ECO:0007669"/>
    <property type="project" value="TreeGrafter"/>
</dbReference>
<sequence>MSLTLWQQCLTRLQDELPATEFSMWIRPLQAELNDNTLALYAPNRFVLDWVRDKYINSINGLLNEFCGVDIPQLRFEVGARPAAAAPATVPAASAVTMPNISQPVPPARPTTSSNEVRPSWDNTPAPVDVAYRSNVNSRHNFDNFVEGKSNQLARAAARQVADNPGGAYNPLFLYGGTGLGKTHLLHAVGNGIIARKPNARIVYMHSERFVQDMVKALQNNAIEEFKRYYRSVDALLIDDIQFFANKERSQEEFFHTFNALLEGNQQIILTSDRYPKEINGVEDRLKSRFGWGLTVAIEPPELETRVAILMKKADENKIRLPGEVAFFIAKRLRSNVRELEGALNRVIANANFTGRAITIDFVREALRDLLALQEKLVTIDNIQKTVAEYYKIKVADLLSKRRSRSVARPRQMAMAMAKELTNHSLPEIGDAFGGRDHTTVLHACRKIEQLREESHDIKEDFSNLIRTLSS</sequence>
<feature type="binding site" evidence="8">
    <location>
        <position position="179"/>
    </location>
    <ligand>
        <name>ATP</name>
        <dbReference type="ChEBI" id="CHEBI:30616"/>
    </ligand>
</feature>
<comment type="caution">
    <text evidence="15">The sequence shown here is derived from an EMBL/GenBank/DDBJ whole genome shotgun (WGS) entry which is preliminary data.</text>
</comment>
<dbReference type="NCBIfam" id="TIGR00362">
    <property type="entry name" value="DnaA"/>
    <property type="match status" value="1"/>
</dbReference>
<feature type="domain" description="Chromosomal replication initiator DnaA C-terminal" evidence="14">
    <location>
        <begin position="379"/>
        <end position="448"/>
    </location>
</feature>
<dbReference type="SUPFAM" id="SSF52540">
    <property type="entry name" value="P-loop containing nucleoside triphosphate hydrolases"/>
    <property type="match status" value="1"/>
</dbReference>
<evidence type="ECO:0000259" key="14">
    <source>
        <dbReference type="SMART" id="SM00760"/>
    </source>
</evidence>
<feature type="region of interest" description="Domain III, AAA+ region" evidence="8">
    <location>
        <begin position="135"/>
        <end position="351"/>
    </location>
</feature>
<dbReference type="InterPro" id="IPR003593">
    <property type="entry name" value="AAA+_ATPase"/>
</dbReference>
<comment type="subunit">
    <text evidence="8">Oligomerizes as a right-handed, spiral filament on DNA at oriC.</text>
</comment>
<evidence type="ECO:0000256" key="1">
    <source>
        <dbReference type="ARBA" id="ARBA00006583"/>
    </source>
</evidence>
<dbReference type="InterPro" id="IPR001957">
    <property type="entry name" value="Chromosome_initiator_DnaA"/>
</dbReference>
<keyword evidence="7 8" id="KW-0238">DNA-binding</keyword>
<dbReference type="GO" id="GO:0006275">
    <property type="term" value="P:regulation of DNA replication"/>
    <property type="evidence" value="ECO:0007669"/>
    <property type="project" value="UniProtKB-UniRule"/>
</dbReference>
<dbReference type="PRINTS" id="PR00051">
    <property type="entry name" value="DNAA"/>
</dbReference>
<dbReference type="InterPro" id="IPR013159">
    <property type="entry name" value="DnaA_C"/>
</dbReference>
<evidence type="ECO:0000256" key="5">
    <source>
        <dbReference type="ARBA" id="ARBA00022840"/>
    </source>
</evidence>
<feature type="binding site" evidence="8">
    <location>
        <position position="182"/>
    </location>
    <ligand>
        <name>ATP</name>
        <dbReference type="ChEBI" id="CHEBI:30616"/>
    </ligand>
</feature>
<dbReference type="FunFam" id="3.30.300.180:FF:000001">
    <property type="entry name" value="Chromosomal replication initiator protein DnaA"/>
    <property type="match status" value="1"/>
</dbReference>
<dbReference type="GO" id="GO:0008289">
    <property type="term" value="F:lipid binding"/>
    <property type="evidence" value="ECO:0007669"/>
    <property type="project" value="UniProtKB-KW"/>
</dbReference>
<keyword evidence="2 8" id="KW-0963">Cytoplasm</keyword>
<keyword evidence="6 8" id="KW-0446">Lipid-binding</keyword>
<reference evidence="15" key="1">
    <citation type="submission" date="2014-12" db="EMBL/GenBank/DDBJ databases">
        <title>The draft genome of the Tatumella morbirosei type strain, LMG23360T isolated from pineapple rot.</title>
        <authorList>
            <person name="Smits T.H."/>
            <person name="Palmer M."/>
            <person name="Venter S.N."/>
            <person name="Duffy B."/>
            <person name="Steenkamp E.T."/>
            <person name="Chan W.Y."/>
            <person name="Coutinho T.A."/>
            <person name="Coetzee M.P."/>
            <person name="De Maayer P."/>
        </authorList>
    </citation>
    <scope>NUCLEOTIDE SEQUENCE [LARGE SCALE GENOMIC DNA]</scope>
    <source>
        <strain evidence="15">LMG 23360</strain>
    </source>
</reference>
<name>A0A095TSB4_9GAMM</name>
<dbReference type="InterPro" id="IPR024633">
    <property type="entry name" value="DnaA_N_dom"/>
</dbReference>
<dbReference type="InterPro" id="IPR038454">
    <property type="entry name" value="DnaA_N_sf"/>
</dbReference>
<keyword evidence="4 8" id="KW-0547">Nucleotide-binding</keyword>
<evidence type="ECO:0000256" key="9">
    <source>
        <dbReference type="NCBIfam" id="TIGR00362"/>
    </source>
</evidence>
<dbReference type="Pfam" id="PF08299">
    <property type="entry name" value="Bac_DnaA_C"/>
    <property type="match status" value="1"/>
</dbReference>
<dbReference type="FunFam" id="1.10.1750.10:FF:000001">
    <property type="entry name" value="Chromosomal replication initiator protein DnaA"/>
    <property type="match status" value="1"/>
</dbReference>
<dbReference type="PANTHER" id="PTHR30050">
    <property type="entry name" value="CHROMOSOMAL REPLICATION INITIATOR PROTEIN DNAA"/>
    <property type="match status" value="1"/>
</dbReference>
<comment type="function">
    <text evidence="8 10">Plays an essential role in the initiation and regulation of chromosomal replication. ATP-DnaA binds to the origin of replication (oriC) to initiate formation of the DNA replication initiation complex once per cell cycle. Binds the DnaA box (a 9 base pair repeat at the origin) and separates the double-stranded (ds)DNA. Forms a right-handed helical filament on oriC DNA; dsDNA binds to the exterior of the filament while single-stranded (ss)DNA is stabiized in the filament's interior. The ATP-DnaA-oriC complex binds and stabilizes one strand of the AT-rich DNA unwinding element (DUE), permitting loading of DNA polymerase. After initiation quickly degrades to an ADP-DnaA complex that is not apt for DNA replication. Binds acidic phospholipids.</text>
</comment>
<dbReference type="InterPro" id="IPR018312">
    <property type="entry name" value="Chromosome_initiator_DnaA_CS"/>
</dbReference>
<dbReference type="FunFam" id="3.40.50.300:FF:000103">
    <property type="entry name" value="Chromosomal replication initiator protein DnaA"/>
    <property type="match status" value="1"/>
</dbReference>
<dbReference type="GO" id="GO:0005524">
    <property type="term" value="F:ATP binding"/>
    <property type="evidence" value="ECO:0007669"/>
    <property type="project" value="UniProtKB-UniRule"/>
</dbReference>
<dbReference type="SMART" id="SM00760">
    <property type="entry name" value="Bac_DnaA_C"/>
    <property type="match status" value="1"/>
</dbReference>
<evidence type="ECO:0000256" key="12">
    <source>
        <dbReference type="SAM" id="MobiDB-lite"/>
    </source>
</evidence>
<dbReference type="HAMAP" id="MF_00377">
    <property type="entry name" value="DnaA_bact"/>
    <property type="match status" value="1"/>
</dbReference>
<keyword evidence="5 8" id="KW-0067">ATP-binding</keyword>
<keyword evidence="16" id="KW-1185">Reference proteome</keyword>
<evidence type="ECO:0000256" key="8">
    <source>
        <dbReference type="HAMAP-Rule" id="MF_00377"/>
    </source>
</evidence>
<comment type="domain">
    <text evidence="8">Domain I is involved in oligomerization and binding regulators, domain II is flexibile and of varying length in different bacteria, domain III forms the AAA+ region, while domain IV binds dsDNA.</text>
</comment>
<dbReference type="GO" id="GO:0005737">
    <property type="term" value="C:cytoplasm"/>
    <property type="evidence" value="ECO:0007669"/>
    <property type="project" value="UniProtKB-SubCell"/>
</dbReference>
<dbReference type="eggNOG" id="COG0593">
    <property type="taxonomic scope" value="Bacteria"/>
</dbReference>
<feature type="compositionally biased region" description="Polar residues" evidence="12">
    <location>
        <begin position="110"/>
        <end position="123"/>
    </location>
</feature>
<dbReference type="Pfam" id="PF00308">
    <property type="entry name" value="Bac_DnaA"/>
    <property type="match status" value="1"/>
</dbReference>
<evidence type="ECO:0000256" key="2">
    <source>
        <dbReference type="ARBA" id="ARBA00022490"/>
    </source>
</evidence>
<dbReference type="Gene3D" id="3.30.300.180">
    <property type="match status" value="1"/>
</dbReference>
<evidence type="ECO:0000256" key="4">
    <source>
        <dbReference type="ARBA" id="ARBA00022741"/>
    </source>
</evidence>
<feature type="binding site" evidence="8">
    <location>
        <position position="183"/>
    </location>
    <ligand>
        <name>ATP</name>
        <dbReference type="ChEBI" id="CHEBI:30616"/>
    </ligand>
</feature>
<feature type="region of interest" description="Domain IV, binds dsDNA" evidence="8">
    <location>
        <begin position="352"/>
        <end position="471"/>
    </location>
</feature>
<dbReference type="CDD" id="cd00009">
    <property type="entry name" value="AAA"/>
    <property type="match status" value="1"/>
</dbReference>
<dbReference type="InterPro" id="IPR020591">
    <property type="entry name" value="Chromosome_initiator_DnaA-like"/>
</dbReference>
<gene>
    <name evidence="8 15" type="primary">dnaA</name>
    <name evidence="15" type="ORF">HA49_02440</name>
</gene>
<feature type="binding site" evidence="8">
    <location>
        <position position="181"/>
    </location>
    <ligand>
        <name>ATP</name>
        <dbReference type="ChEBI" id="CHEBI:30616"/>
    </ligand>
</feature>
<dbReference type="GO" id="GO:0006270">
    <property type="term" value="P:DNA replication initiation"/>
    <property type="evidence" value="ECO:0007669"/>
    <property type="project" value="UniProtKB-UniRule"/>
</dbReference>
<accession>A0A095TSB4</accession>
<evidence type="ECO:0000313" key="15">
    <source>
        <dbReference type="EMBL" id="KGD79459.1"/>
    </source>
</evidence>
<feature type="region of interest" description="Disordered" evidence="12">
    <location>
        <begin position="101"/>
        <end position="124"/>
    </location>
</feature>
<keyword evidence="3 8" id="KW-0235">DNA replication</keyword>
<dbReference type="Proteomes" id="UP000029577">
    <property type="component" value="Unassembled WGS sequence"/>
</dbReference>
<evidence type="ECO:0000313" key="16">
    <source>
        <dbReference type="Proteomes" id="UP000029577"/>
    </source>
</evidence>
<evidence type="ECO:0000259" key="13">
    <source>
        <dbReference type="SMART" id="SM00382"/>
    </source>
</evidence>
<dbReference type="InterPro" id="IPR027417">
    <property type="entry name" value="P-loop_NTPase"/>
</dbReference>
<evidence type="ECO:0000256" key="11">
    <source>
        <dbReference type="RuleBase" id="RU004227"/>
    </source>
</evidence>
<dbReference type="RefSeq" id="WP_038016393.1">
    <property type="nucleotide sequence ID" value="NZ_JPKR02000005.1"/>
</dbReference>
<dbReference type="InterPro" id="IPR013317">
    <property type="entry name" value="DnaA_dom"/>
</dbReference>
<dbReference type="GO" id="GO:0003688">
    <property type="term" value="F:DNA replication origin binding"/>
    <property type="evidence" value="ECO:0007669"/>
    <property type="project" value="UniProtKB-UniRule"/>
</dbReference>
<dbReference type="Gene3D" id="1.10.8.60">
    <property type="match status" value="1"/>
</dbReference>
<dbReference type="Pfam" id="PF11638">
    <property type="entry name" value="DnaA_N"/>
    <property type="match status" value="1"/>
</dbReference>
<dbReference type="Gene3D" id="3.40.50.300">
    <property type="entry name" value="P-loop containing nucleotide triphosphate hydrolases"/>
    <property type="match status" value="1"/>
</dbReference>
<evidence type="ECO:0000256" key="10">
    <source>
        <dbReference type="RuleBase" id="RU000577"/>
    </source>
</evidence>
<dbReference type="Gene3D" id="1.10.1750.10">
    <property type="match status" value="1"/>
</dbReference>
<organism evidence="15 16">
    <name type="scientific">Tatumella morbirosei</name>
    <dbReference type="NCBI Taxonomy" id="642227"/>
    <lineage>
        <taxon>Bacteria</taxon>
        <taxon>Pseudomonadati</taxon>
        <taxon>Pseudomonadota</taxon>
        <taxon>Gammaproteobacteria</taxon>
        <taxon>Enterobacterales</taxon>
        <taxon>Erwiniaceae</taxon>
        <taxon>Tatumella</taxon>
    </lineage>
</organism>
<protein>
    <recommendedName>
        <fullName evidence="8 9">Chromosomal replication initiator protein DnaA</fullName>
    </recommendedName>
</protein>
<evidence type="ECO:0000256" key="7">
    <source>
        <dbReference type="ARBA" id="ARBA00023125"/>
    </source>
</evidence>
<evidence type="ECO:0000256" key="6">
    <source>
        <dbReference type="ARBA" id="ARBA00023121"/>
    </source>
</evidence>
<dbReference type="FunFam" id="1.10.8.60:FF:000003">
    <property type="entry name" value="Chromosomal replication initiator protein DnaA"/>
    <property type="match status" value="1"/>
</dbReference>
<dbReference type="PANTHER" id="PTHR30050:SF2">
    <property type="entry name" value="CHROMOSOMAL REPLICATION INITIATOR PROTEIN DNAA"/>
    <property type="match status" value="1"/>
</dbReference>
<proteinExistence type="inferred from homology"/>
<dbReference type="InterPro" id="IPR010921">
    <property type="entry name" value="Trp_repressor/repl_initiator"/>
</dbReference>
<dbReference type="SMART" id="SM00382">
    <property type="entry name" value="AAA"/>
    <property type="match status" value="1"/>
</dbReference>
<evidence type="ECO:0000256" key="3">
    <source>
        <dbReference type="ARBA" id="ARBA00022705"/>
    </source>
</evidence>
<dbReference type="STRING" id="642227.HA49_02440"/>
<dbReference type="AlphaFoldDB" id="A0A095TSB4"/>
<comment type="caution">
    <text evidence="8">Lacks conserved residue(s) required for the propagation of feature annotation.</text>
</comment>
<feature type="region of interest" description="Domain I, interacts with DnaA modulators" evidence="8">
    <location>
        <begin position="1"/>
        <end position="84"/>
    </location>
</feature>
<dbReference type="SUPFAM" id="SSF48295">
    <property type="entry name" value="TrpR-like"/>
    <property type="match status" value="1"/>
</dbReference>
<dbReference type="EMBL" id="JPKR02000005">
    <property type="protein sequence ID" value="KGD79459.1"/>
    <property type="molecule type" value="Genomic_DNA"/>
</dbReference>
<dbReference type="PROSITE" id="PS01008">
    <property type="entry name" value="DNAA"/>
    <property type="match status" value="1"/>
</dbReference>
<feature type="domain" description="AAA+ ATPase" evidence="13">
    <location>
        <begin position="168"/>
        <end position="370"/>
    </location>
</feature>
<dbReference type="CDD" id="cd06571">
    <property type="entry name" value="Bac_DnaA_C"/>
    <property type="match status" value="1"/>
</dbReference>